<feature type="transmembrane region" description="Helical" evidence="1">
    <location>
        <begin position="37"/>
        <end position="55"/>
    </location>
</feature>
<organism evidence="2 3">
    <name type="scientific">Eiseniibacteriota bacterium</name>
    <dbReference type="NCBI Taxonomy" id="2212470"/>
    <lineage>
        <taxon>Bacteria</taxon>
        <taxon>Candidatus Eiseniibacteriota</taxon>
    </lineage>
</organism>
<reference evidence="2 3" key="1">
    <citation type="submission" date="2020-04" db="EMBL/GenBank/DDBJ databases">
        <title>Metagenomic profiling of ammonia- and methane-oxidizing microorganisms in a Dutch drinking water treatment plant.</title>
        <authorList>
            <person name="Poghosyan L."/>
            <person name="Leucker S."/>
        </authorList>
    </citation>
    <scope>NUCLEOTIDE SEQUENCE [LARGE SCALE GENOMIC DNA]</scope>
    <source>
        <strain evidence="2">S-RSF-IL-03</strain>
    </source>
</reference>
<evidence type="ECO:0000313" key="2">
    <source>
        <dbReference type="EMBL" id="NOT35287.1"/>
    </source>
</evidence>
<name>A0A849SQR8_UNCEI</name>
<protein>
    <submittedName>
        <fullName evidence="2">Uncharacterized protein</fullName>
    </submittedName>
</protein>
<keyword evidence="1" id="KW-0472">Membrane</keyword>
<dbReference type="AlphaFoldDB" id="A0A849SQR8"/>
<dbReference type="EMBL" id="JABFRW010000185">
    <property type="protein sequence ID" value="NOT35287.1"/>
    <property type="molecule type" value="Genomic_DNA"/>
</dbReference>
<evidence type="ECO:0000313" key="3">
    <source>
        <dbReference type="Proteomes" id="UP000580839"/>
    </source>
</evidence>
<feature type="transmembrane region" description="Helical" evidence="1">
    <location>
        <begin position="6"/>
        <end position="25"/>
    </location>
</feature>
<sequence>MWSTETYWFDATLATGLLMLGHLFFGHFEAHKPRWRLLLKSLLGVAMVLGISATAGRGWTYAFIGLIGVGVVVVHGWWLPKQGVNGWTGEPRARYYELLGLDEQGRRRPRDA</sequence>
<accession>A0A849SQR8</accession>
<keyword evidence="1" id="KW-1133">Transmembrane helix</keyword>
<keyword evidence="1" id="KW-0812">Transmembrane</keyword>
<feature type="transmembrane region" description="Helical" evidence="1">
    <location>
        <begin position="61"/>
        <end position="79"/>
    </location>
</feature>
<gene>
    <name evidence="2" type="ORF">HOP12_14175</name>
</gene>
<dbReference type="Proteomes" id="UP000580839">
    <property type="component" value="Unassembled WGS sequence"/>
</dbReference>
<proteinExistence type="predicted"/>
<evidence type="ECO:0000256" key="1">
    <source>
        <dbReference type="SAM" id="Phobius"/>
    </source>
</evidence>
<comment type="caution">
    <text evidence="2">The sequence shown here is derived from an EMBL/GenBank/DDBJ whole genome shotgun (WGS) entry which is preliminary data.</text>
</comment>